<accession>A0A2T2XK72</accession>
<name>A0A2T2XK72_9FIRM</name>
<evidence type="ECO:0000313" key="2">
    <source>
        <dbReference type="Proteomes" id="UP000242972"/>
    </source>
</evidence>
<dbReference type="AlphaFoldDB" id="A0A2T2XK72"/>
<protein>
    <submittedName>
        <fullName evidence="1">Uncharacterized protein</fullName>
    </submittedName>
</protein>
<organism evidence="1 2">
    <name type="scientific">Sulfobacillus benefaciens</name>
    <dbReference type="NCBI Taxonomy" id="453960"/>
    <lineage>
        <taxon>Bacteria</taxon>
        <taxon>Bacillati</taxon>
        <taxon>Bacillota</taxon>
        <taxon>Clostridia</taxon>
        <taxon>Eubacteriales</taxon>
        <taxon>Clostridiales Family XVII. Incertae Sedis</taxon>
        <taxon>Sulfobacillus</taxon>
    </lineage>
</organism>
<gene>
    <name evidence="1" type="ORF">C7B46_02935</name>
</gene>
<dbReference type="Proteomes" id="UP000242972">
    <property type="component" value="Unassembled WGS sequence"/>
</dbReference>
<reference evidence="1 2" key="1">
    <citation type="journal article" date="2014" name="BMC Genomics">
        <title>Comparison of environmental and isolate Sulfobacillus genomes reveals diverse carbon, sulfur, nitrogen, and hydrogen metabolisms.</title>
        <authorList>
            <person name="Justice N.B."/>
            <person name="Norman A."/>
            <person name="Brown C.T."/>
            <person name="Singh A."/>
            <person name="Thomas B.C."/>
            <person name="Banfield J.F."/>
        </authorList>
    </citation>
    <scope>NUCLEOTIDE SEQUENCE [LARGE SCALE GENOMIC DNA]</scope>
    <source>
        <strain evidence="1">AMDSBA4</strain>
    </source>
</reference>
<dbReference type="EMBL" id="PXYW01000005">
    <property type="protein sequence ID" value="PSR34885.1"/>
    <property type="molecule type" value="Genomic_DNA"/>
</dbReference>
<sequence length="299" mass="31097">MPFTDGVGKLTMKAAQVTGHVVIQWNSGSLPLTIMPNTTNQVGWRAFTVGGTPISSLSPVTTSTTVVLQPVDAAGVIVPGTLADNVNLTLNSNAPGYQVYIGMLMSPGVPTLQTFYASNQAASYYFSGSAFGVNLGVSNAYPATFSVVPAAPANLKVTAVTGPTSSAAPEVSAPVSNHIGQIQLVTGIHANETYQVQLQLETNNNKPILGIAQLFGSQAYPTSANSDEVPTFSVSTSGRSTPSTLTFGHIGTNHVYLNYHTGSANNVPDVLSLYGIQNESLYGPGLGFVPIVQLMTNAF</sequence>
<comment type="caution">
    <text evidence="1">The sequence shown here is derived from an EMBL/GenBank/DDBJ whole genome shotgun (WGS) entry which is preliminary data.</text>
</comment>
<proteinExistence type="predicted"/>
<evidence type="ECO:0000313" key="1">
    <source>
        <dbReference type="EMBL" id="PSR34885.1"/>
    </source>
</evidence>